<dbReference type="EMBL" id="UINC01211113">
    <property type="protein sequence ID" value="SVE34877.1"/>
    <property type="molecule type" value="Genomic_DNA"/>
</dbReference>
<proteinExistence type="predicted"/>
<organism evidence="1">
    <name type="scientific">marine metagenome</name>
    <dbReference type="NCBI Taxonomy" id="408172"/>
    <lineage>
        <taxon>unclassified sequences</taxon>
        <taxon>metagenomes</taxon>
        <taxon>ecological metagenomes</taxon>
    </lineage>
</organism>
<name>A0A383CR79_9ZZZZ</name>
<gene>
    <name evidence="1" type="ORF">METZ01_LOCUS487731</name>
</gene>
<dbReference type="AlphaFoldDB" id="A0A383CR79"/>
<protein>
    <submittedName>
        <fullName evidence="1">Uncharacterized protein</fullName>
    </submittedName>
</protein>
<sequence>MSSIKEFYIEKEKRELINTIGSAKYVSEDQKEAMIAVMLNEQDVDHWKDQVIDMEKRLKDKIRNDEWDRRDDEAVALQARIDSKKKDIRDKESRTTHS</sequence>
<reference evidence="1" key="1">
    <citation type="submission" date="2018-05" db="EMBL/GenBank/DDBJ databases">
        <authorList>
            <person name="Lanie J.A."/>
            <person name="Ng W.-L."/>
            <person name="Kazmierczak K.M."/>
            <person name="Andrzejewski T.M."/>
            <person name="Davidsen T.M."/>
            <person name="Wayne K.J."/>
            <person name="Tettelin H."/>
            <person name="Glass J.I."/>
            <person name="Rusch D."/>
            <person name="Podicherti R."/>
            <person name="Tsui H.-C.T."/>
            <person name="Winkler M.E."/>
        </authorList>
    </citation>
    <scope>NUCLEOTIDE SEQUENCE</scope>
</reference>
<accession>A0A383CR79</accession>
<evidence type="ECO:0000313" key="1">
    <source>
        <dbReference type="EMBL" id="SVE34877.1"/>
    </source>
</evidence>